<keyword evidence="17" id="KW-0966">Cell projection</keyword>
<evidence type="ECO:0000256" key="3">
    <source>
        <dbReference type="ARBA" id="ARBA00014919"/>
    </source>
</evidence>
<evidence type="ECO:0000256" key="4">
    <source>
        <dbReference type="ARBA" id="ARBA00022448"/>
    </source>
</evidence>
<dbReference type="GO" id="GO:0015031">
    <property type="term" value="P:protein transport"/>
    <property type="evidence" value="ECO:0007669"/>
    <property type="project" value="UniProtKB-KW"/>
</dbReference>
<dbReference type="SUPFAM" id="SSF52540">
    <property type="entry name" value="P-loop containing nucleoside triphosphate hydrolases"/>
    <property type="match status" value="2"/>
</dbReference>
<evidence type="ECO:0000256" key="12">
    <source>
        <dbReference type="ARBA" id="ARBA00025337"/>
    </source>
</evidence>
<name>A0A7S6WNY0_9SPIR</name>
<comment type="subcellular location">
    <subcellularLocation>
        <location evidence="1">Cell membrane</location>
        <topology evidence="1">Peripheral membrane protein</topology>
        <orientation evidence="1">Cytoplasmic side</orientation>
    </subcellularLocation>
</comment>
<evidence type="ECO:0000256" key="5">
    <source>
        <dbReference type="ARBA" id="ARBA00022475"/>
    </source>
</evidence>
<evidence type="ECO:0000313" key="17">
    <source>
        <dbReference type="EMBL" id="QOW60640.1"/>
    </source>
</evidence>
<dbReference type="InterPro" id="IPR003593">
    <property type="entry name" value="AAA+_ATPase"/>
</dbReference>
<evidence type="ECO:0000256" key="11">
    <source>
        <dbReference type="ARBA" id="ARBA00023225"/>
    </source>
</evidence>
<keyword evidence="11" id="KW-1006">Bacterial flagellum protein export</keyword>
<dbReference type="InterPro" id="IPR027417">
    <property type="entry name" value="P-loop_NTPase"/>
</dbReference>
<evidence type="ECO:0000259" key="15">
    <source>
        <dbReference type="SMART" id="SM00382"/>
    </source>
</evidence>
<dbReference type="FunFam" id="3.40.50.300:FF:000695">
    <property type="entry name" value="Flagellar biosynthesis regulator FlhF"/>
    <property type="match status" value="1"/>
</dbReference>
<dbReference type="PANTHER" id="PTHR43134">
    <property type="entry name" value="SIGNAL RECOGNITION PARTICLE RECEPTOR SUBUNIT ALPHA"/>
    <property type="match status" value="1"/>
</dbReference>
<protein>
    <recommendedName>
        <fullName evidence="3 13">Flagellar biosynthesis protein FlhF</fullName>
    </recommendedName>
</protein>
<keyword evidence="17" id="KW-0969">Cilium</keyword>
<dbReference type="Pfam" id="PF00448">
    <property type="entry name" value="SRP54"/>
    <property type="match status" value="1"/>
</dbReference>
<feature type="domain" description="SRP54-type proteins GTP-binding" evidence="16">
    <location>
        <begin position="225"/>
        <end position="425"/>
    </location>
</feature>
<evidence type="ECO:0000256" key="1">
    <source>
        <dbReference type="ARBA" id="ARBA00004413"/>
    </source>
</evidence>
<dbReference type="GO" id="GO:0006614">
    <property type="term" value="P:SRP-dependent cotranslational protein targeting to membrane"/>
    <property type="evidence" value="ECO:0007669"/>
    <property type="project" value="UniProtKB-UniRule"/>
</dbReference>
<dbReference type="GO" id="GO:0005886">
    <property type="term" value="C:plasma membrane"/>
    <property type="evidence" value="ECO:0007669"/>
    <property type="project" value="UniProtKB-SubCell"/>
</dbReference>
<feature type="compositionally biased region" description="Basic and acidic residues" evidence="14">
    <location>
        <begin position="63"/>
        <end position="76"/>
    </location>
</feature>
<dbReference type="CDD" id="cd17873">
    <property type="entry name" value="FlhF"/>
    <property type="match status" value="1"/>
</dbReference>
<organism evidence="17 18">
    <name type="scientific">Treponema pedis</name>
    <dbReference type="NCBI Taxonomy" id="409322"/>
    <lineage>
        <taxon>Bacteria</taxon>
        <taxon>Pseudomonadati</taxon>
        <taxon>Spirochaetota</taxon>
        <taxon>Spirochaetia</taxon>
        <taxon>Spirochaetales</taxon>
        <taxon>Treponemataceae</taxon>
        <taxon>Treponema</taxon>
    </lineage>
</organism>
<dbReference type="Gene3D" id="1.20.120.1380">
    <property type="entry name" value="Flagellar FlhF biosynthesis protein, N domain"/>
    <property type="match status" value="1"/>
</dbReference>
<evidence type="ECO:0000256" key="14">
    <source>
        <dbReference type="SAM" id="MobiDB-lite"/>
    </source>
</evidence>
<evidence type="ECO:0000256" key="6">
    <source>
        <dbReference type="ARBA" id="ARBA00022741"/>
    </source>
</evidence>
<comment type="function">
    <text evidence="12">Necessary for flagellar biosynthesis. May be involved in translocation of the flagellum.</text>
</comment>
<evidence type="ECO:0000256" key="10">
    <source>
        <dbReference type="ARBA" id="ARBA00023136"/>
    </source>
</evidence>
<dbReference type="GO" id="GO:0005525">
    <property type="term" value="F:GTP binding"/>
    <property type="evidence" value="ECO:0007669"/>
    <property type="project" value="UniProtKB-UniRule"/>
</dbReference>
<dbReference type="NCBIfam" id="TIGR03499">
    <property type="entry name" value="FlhF"/>
    <property type="match status" value="1"/>
</dbReference>
<feature type="domain" description="AAA+ ATPase" evidence="15">
    <location>
        <begin position="224"/>
        <end position="339"/>
    </location>
</feature>
<comment type="similarity">
    <text evidence="2">Belongs to the GTP-binding SRP family.</text>
</comment>
<dbReference type="InterPro" id="IPR047040">
    <property type="entry name" value="FlhF__GTPase_dom"/>
</dbReference>
<keyword evidence="4" id="KW-0813">Transport</keyword>
<dbReference type="GO" id="GO:0003924">
    <property type="term" value="F:GTPase activity"/>
    <property type="evidence" value="ECO:0007669"/>
    <property type="project" value="UniProtKB-UniRule"/>
</dbReference>
<dbReference type="InterPro" id="IPR000897">
    <property type="entry name" value="SRP54_GTPase_dom"/>
</dbReference>
<dbReference type="SMART" id="SM00382">
    <property type="entry name" value="AAA"/>
    <property type="match status" value="1"/>
</dbReference>
<evidence type="ECO:0000256" key="7">
    <source>
        <dbReference type="ARBA" id="ARBA00022795"/>
    </source>
</evidence>
<keyword evidence="5" id="KW-1003">Cell membrane</keyword>
<dbReference type="SMART" id="SM00962">
    <property type="entry name" value="SRP54"/>
    <property type="match status" value="1"/>
</dbReference>
<sequence>MEALVEEAATYEKCLEKIQEKYGPNVIISRIENGKAGGLRGWLGKNSVRLVFTIQNKPFVPKAAKEDKEEDSHQKTPDTYVKHTPSFVPPDEKTARMVILQHAASQSGEIAKKITPFIKREENQKESDFLLQNDDLRRLTETVKKLTEQINEKRGFSSEHENIKKITQILEENDFTNGYIYSLCEKINNELSLNELDDFEVLQKKVIGWIADSILIKQESEIVKGKVISLVGPTGIGKTTTLAKLAAYHVLAVSKKLGRFLEVRVITLDQYRIGASFQIQKYCEHMKIPLAIADSPGDLNKYLSLYKNSADVICIDTTGRSPTDTENILKMQSYFEVIDKENAETHLIVSAVTKTADIREIMKQYGGFKYSSLIITKLDETSNTGSIISILSEYNIPAAYITTGQKVPNDIERASKAVFLKKLKGFNLKNGYQNYIKENFNDEIPILWK</sequence>
<dbReference type="GO" id="GO:0005047">
    <property type="term" value="F:signal recognition particle binding"/>
    <property type="evidence" value="ECO:0007669"/>
    <property type="project" value="TreeGrafter"/>
</dbReference>
<dbReference type="PANTHER" id="PTHR43134:SF3">
    <property type="entry name" value="FLAGELLAR BIOSYNTHESIS PROTEIN FLHF"/>
    <property type="match status" value="1"/>
</dbReference>
<dbReference type="InterPro" id="IPR020006">
    <property type="entry name" value="FlhF"/>
</dbReference>
<feature type="region of interest" description="Disordered" evidence="14">
    <location>
        <begin position="62"/>
        <end position="87"/>
    </location>
</feature>
<accession>A0A7S6WNY0</accession>
<evidence type="ECO:0000256" key="2">
    <source>
        <dbReference type="ARBA" id="ARBA00008531"/>
    </source>
</evidence>
<dbReference type="RefSeq" id="WP_029409994.1">
    <property type="nucleotide sequence ID" value="NZ_CP045670.1"/>
</dbReference>
<keyword evidence="10" id="KW-0472">Membrane</keyword>
<dbReference type="EMBL" id="CP061839">
    <property type="protein sequence ID" value="QOW60640.1"/>
    <property type="molecule type" value="Genomic_DNA"/>
</dbReference>
<evidence type="ECO:0000256" key="8">
    <source>
        <dbReference type="ARBA" id="ARBA00022927"/>
    </source>
</evidence>
<dbReference type="Gene3D" id="3.40.50.300">
    <property type="entry name" value="P-loop containing nucleotide triphosphate hydrolases"/>
    <property type="match status" value="1"/>
</dbReference>
<gene>
    <name evidence="17" type="primary">flhF</name>
    <name evidence="17" type="ORF">IFE08_12685</name>
</gene>
<dbReference type="GO" id="GO:0044781">
    <property type="term" value="P:bacterial-type flagellum organization"/>
    <property type="evidence" value="ECO:0007669"/>
    <property type="project" value="UniProtKB-UniRule"/>
</dbReference>
<dbReference type="AlphaFoldDB" id="A0A7S6WNY0"/>
<reference evidence="17 18" key="1">
    <citation type="submission" date="2020-09" db="EMBL/GenBank/DDBJ databases">
        <title>Characterization of Treponema spp. from bovine digital dermatitis in Korea.</title>
        <authorList>
            <person name="Espiritu H.M."/>
            <person name="Cho Y.I."/>
            <person name="Mamuad L."/>
        </authorList>
    </citation>
    <scope>NUCLEOTIDE SEQUENCE [LARGE SCALE GENOMIC DNA]</scope>
    <source>
        <strain evidence="17 18">KS1</strain>
    </source>
</reference>
<keyword evidence="17" id="KW-0282">Flagellum</keyword>
<evidence type="ECO:0000256" key="9">
    <source>
        <dbReference type="ARBA" id="ARBA00023134"/>
    </source>
</evidence>
<evidence type="ECO:0000313" key="18">
    <source>
        <dbReference type="Proteomes" id="UP000593915"/>
    </source>
</evidence>
<keyword evidence="6" id="KW-0547">Nucleotide-binding</keyword>
<evidence type="ECO:0000256" key="13">
    <source>
        <dbReference type="NCBIfam" id="TIGR03499"/>
    </source>
</evidence>
<dbReference type="Proteomes" id="UP000593915">
    <property type="component" value="Chromosome"/>
</dbReference>
<keyword evidence="8" id="KW-0653">Protein transport</keyword>
<keyword evidence="9" id="KW-0342">GTP-binding</keyword>
<proteinExistence type="inferred from homology"/>
<evidence type="ECO:0000259" key="16">
    <source>
        <dbReference type="SMART" id="SM00962"/>
    </source>
</evidence>
<keyword evidence="7" id="KW-1005">Bacterial flagellum biogenesis</keyword>